<dbReference type="OrthoDB" id="2148895at2759"/>
<name>A0A1Y1VBW3_9FUNG</name>
<dbReference type="InterPro" id="IPR006616">
    <property type="entry name" value="DM9_repeat"/>
</dbReference>
<gene>
    <name evidence="1" type="ORF">BCR36DRAFT_287057</name>
</gene>
<dbReference type="PANTHER" id="PTHR31649:SF1">
    <property type="entry name" value="FARNESOIC ACID O-METHYL TRANSFERASE DOMAIN-CONTAINING PROTEIN"/>
    <property type="match status" value="1"/>
</dbReference>
<dbReference type="PANTHER" id="PTHR31649">
    <property type="entry name" value="AGAP009604-PA"/>
    <property type="match status" value="1"/>
</dbReference>
<dbReference type="EMBL" id="MCFH01000016">
    <property type="protein sequence ID" value="ORX52256.1"/>
    <property type="molecule type" value="Genomic_DNA"/>
</dbReference>
<dbReference type="Pfam" id="PF11901">
    <property type="entry name" value="DM9"/>
    <property type="match status" value="1"/>
</dbReference>
<reference evidence="1 2" key="2">
    <citation type="submission" date="2016-08" db="EMBL/GenBank/DDBJ databases">
        <title>Pervasive Adenine N6-methylation of Active Genes in Fungi.</title>
        <authorList>
            <consortium name="DOE Joint Genome Institute"/>
            <person name="Mondo S.J."/>
            <person name="Dannebaum R.O."/>
            <person name="Kuo R.C."/>
            <person name="Labutti K."/>
            <person name="Haridas S."/>
            <person name="Kuo A."/>
            <person name="Salamov A."/>
            <person name="Ahrendt S.R."/>
            <person name="Lipzen A."/>
            <person name="Sullivan W."/>
            <person name="Andreopoulos W.B."/>
            <person name="Clum A."/>
            <person name="Lindquist E."/>
            <person name="Daum C."/>
            <person name="Ramamoorthy G.K."/>
            <person name="Gryganskyi A."/>
            <person name="Culley D."/>
            <person name="Magnuson J.K."/>
            <person name="James T.Y."/>
            <person name="O'Malley M.A."/>
            <person name="Stajich J.E."/>
            <person name="Spatafora J.W."/>
            <person name="Visel A."/>
            <person name="Grigoriev I.V."/>
        </authorList>
    </citation>
    <scope>NUCLEOTIDE SEQUENCE [LARGE SCALE GENOMIC DNA]</scope>
    <source>
        <strain evidence="2">finn</strain>
    </source>
</reference>
<dbReference type="AlphaFoldDB" id="A0A1Y1VBW3"/>
<keyword evidence="2" id="KW-1185">Reference proteome</keyword>
<proteinExistence type="predicted"/>
<evidence type="ECO:0000313" key="2">
    <source>
        <dbReference type="Proteomes" id="UP000193719"/>
    </source>
</evidence>
<sequence>MNKQLKKKKRVKKANPDNVPYKWVAFNGTLPANAVSLKNSLGKTFVVARGNHKNGLLCGYADAKNKHMYTCFDGKEVVIDKYEVLTCPANRLQWVKCTNPATIGAKAVIGGYESNGQEIFVTKCKRDTVDYFGKTNKKDYCAYYGFDGKEYRINDFEVLMFN</sequence>
<reference evidence="1 2" key="1">
    <citation type="submission" date="2016-08" db="EMBL/GenBank/DDBJ databases">
        <title>Genomes of anaerobic fungi encode conserved fungal cellulosomes for biomass hydrolysis.</title>
        <authorList>
            <consortium name="DOE Joint Genome Institute"/>
            <person name="Haitjema C.H."/>
            <person name="Gilmore S.P."/>
            <person name="Henske J.K."/>
            <person name="Solomon K.V."/>
            <person name="De Groot R."/>
            <person name="Kuo A."/>
            <person name="Mondo S.J."/>
            <person name="Salamov A.A."/>
            <person name="Labutti K."/>
            <person name="Zhao Z."/>
            <person name="Chiniquy J."/>
            <person name="Barry K."/>
            <person name="Brewer H.M."/>
            <person name="Purvine S.O."/>
            <person name="Wright A.T."/>
            <person name="Boxma B."/>
            <person name="Van Alen T."/>
            <person name="Hackstein J.H."/>
            <person name="Baker S.E."/>
            <person name="Grigoriev I.V."/>
            <person name="O'Malley M.A."/>
        </authorList>
    </citation>
    <scope>NUCLEOTIDE SEQUENCE [LARGE SCALE GENOMIC DNA]</scope>
    <source>
        <strain evidence="2">finn</strain>
    </source>
</reference>
<dbReference type="SMART" id="SM00696">
    <property type="entry name" value="DM9"/>
    <property type="match status" value="2"/>
</dbReference>
<accession>A0A1Y1VBW3</accession>
<protein>
    <submittedName>
        <fullName evidence="1">Uncharacterized protein</fullName>
    </submittedName>
</protein>
<organism evidence="1 2">
    <name type="scientific">Piromyces finnis</name>
    <dbReference type="NCBI Taxonomy" id="1754191"/>
    <lineage>
        <taxon>Eukaryota</taxon>
        <taxon>Fungi</taxon>
        <taxon>Fungi incertae sedis</taxon>
        <taxon>Chytridiomycota</taxon>
        <taxon>Chytridiomycota incertae sedis</taxon>
        <taxon>Neocallimastigomycetes</taxon>
        <taxon>Neocallimastigales</taxon>
        <taxon>Neocallimastigaceae</taxon>
        <taxon>Piromyces</taxon>
    </lineage>
</organism>
<comment type="caution">
    <text evidence="1">The sequence shown here is derived from an EMBL/GenBank/DDBJ whole genome shotgun (WGS) entry which is preliminary data.</text>
</comment>
<evidence type="ECO:0000313" key="1">
    <source>
        <dbReference type="EMBL" id="ORX52256.1"/>
    </source>
</evidence>
<dbReference type="STRING" id="1754191.A0A1Y1VBW3"/>
<dbReference type="Proteomes" id="UP000193719">
    <property type="component" value="Unassembled WGS sequence"/>
</dbReference>